<comment type="caution">
    <text evidence="7">The sequence shown here is derived from an EMBL/GenBank/DDBJ whole genome shotgun (WGS) entry which is preliminary data.</text>
</comment>
<evidence type="ECO:0000256" key="2">
    <source>
        <dbReference type="ARBA" id="ARBA00022692"/>
    </source>
</evidence>
<evidence type="ECO:0000313" key="8">
    <source>
        <dbReference type="Proteomes" id="UP000283509"/>
    </source>
</evidence>
<keyword evidence="6" id="KW-0407">Ion channel</keyword>
<evidence type="ECO:0000313" key="7">
    <source>
        <dbReference type="EMBL" id="ROT67778.1"/>
    </source>
</evidence>
<dbReference type="InterPro" id="IPR021134">
    <property type="entry name" value="Bestrophin-like"/>
</dbReference>
<keyword evidence="6" id="KW-0868">Chloride</keyword>
<dbReference type="PANTHER" id="PTHR10736">
    <property type="entry name" value="BESTROPHIN"/>
    <property type="match status" value="1"/>
</dbReference>
<dbReference type="GO" id="GO:0005886">
    <property type="term" value="C:plasma membrane"/>
    <property type="evidence" value="ECO:0007669"/>
    <property type="project" value="UniProtKB-SubCell"/>
</dbReference>
<name>A0A423SUB9_PENVA</name>
<protein>
    <recommendedName>
        <fullName evidence="6">Bestrophin homolog</fullName>
    </recommendedName>
</protein>
<sequence length="418" mass="48339">MTVTYSKNIPDTNFCAFTKLLFRWRGSVFKLVLPELVVYMFVYFMFSALYRFALPEDCRRIFEKIVLICESFSTAVPLSFVLGIYVTIVVTRWWDQYMLIPWPDDVCILVATYINKQDERSKTLKKAFVRYINLAFILTFSVISPKISRLYPTLDHLVNAGYMTLGEKEILEVLDEESNHNKMWLPLAWACLLIAQARREGRLLDDHGQKVIALEISNLRYHCSRLQEYHNMSVPLVYTQVATMATYSFFISSIMGQQFLDPRQGYPGHSVDGYIPMFSILQYLFYMGWLRVAESLLNPFGEDDDDFDIIEFLDRHLEVSFLIVDEMMTLQPDSVQDSAQGKAPVDRRSPLPDIEIHYTSENPQVVINNEVKMVTASISETSVPLSLLPPEEIGLRPQYRQRLNSARRSPSPVGPNVW</sequence>
<reference evidence="7 8" key="1">
    <citation type="submission" date="2018-04" db="EMBL/GenBank/DDBJ databases">
        <authorList>
            <person name="Zhang X."/>
            <person name="Yuan J."/>
            <person name="Li F."/>
            <person name="Xiang J."/>
        </authorList>
    </citation>
    <scope>NUCLEOTIDE SEQUENCE [LARGE SCALE GENOMIC DNA]</scope>
    <source>
        <tissue evidence="7">Muscle</tissue>
    </source>
</reference>
<feature type="transmembrane region" description="Helical" evidence="6">
    <location>
        <begin position="96"/>
        <end position="115"/>
    </location>
</feature>
<gene>
    <name evidence="7" type="ORF">C7M84_014128</name>
</gene>
<dbReference type="Pfam" id="PF01062">
    <property type="entry name" value="Bestrophin"/>
    <property type="match status" value="1"/>
</dbReference>
<proteinExistence type="inferred from homology"/>
<dbReference type="AlphaFoldDB" id="A0A423SUB9"/>
<evidence type="ECO:0000256" key="6">
    <source>
        <dbReference type="RuleBase" id="RU363126"/>
    </source>
</evidence>
<comment type="function">
    <text evidence="6">Forms chloride channels.</text>
</comment>
<keyword evidence="3 6" id="KW-1133">Transmembrane helix</keyword>
<keyword evidence="4 6" id="KW-0472">Membrane</keyword>
<feature type="transmembrane region" description="Helical" evidence="6">
    <location>
        <begin position="65"/>
        <end position="90"/>
    </location>
</feature>
<keyword evidence="6" id="KW-1003">Cell membrane</keyword>
<reference evidence="7 8" key="2">
    <citation type="submission" date="2019-01" db="EMBL/GenBank/DDBJ databases">
        <title>The decoding of complex shrimp genome reveals the adaptation for benthos swimmer, frequently molting mechanism and breeding impact on genome.</title>
        <authorList>
            <person name="Sun Y."/>
            <person name="Gao Y."/>
            <person name="Yu Y."/>
        </authorList>
    </citation>
    <scope>NUCLEOTIDE SEQUENCE [LARGE SCALE GENOMIC DNA]</scope>
    <source>
        <tissue evidence="7">Muscle</tissue>
    </source>
</reference>
<keyword evidence="6" id="KW-0813">Transport</keyword>
<feature type="transmembrane region" description="Helical" evidence="6">
    <location>
        <begin position="127"/>
        <end position="144"/>
    </location>
</feature>
<feature type="transmembrane region" description="Helical" evidence="6">
    <location>
        <begin position="36"/>
        <end position="53"/>
    </location>
</feature>
<evidence type="ECO:0000256" key="1">
    <source>
        <dbReference type="ARBA" id="ARBA00004370"/>
    </source>
</evidence>
<dbReference type="OrthoDB" id="201595at2759"/>
<dbReference type="EMBL" id="QCYY01002760">
    <property type="protein sequence ID" value="ROT67778.1"/>
    <property type="molecule type" value="Genomic_DNA"/>
</dbReference>
<dbReference type="Proteomes" id="UP000283509">
    <property type="component" value="Unassembled WGS sequence"/>
</dbReference>
<dbReference type="GO" id="GO:0005254">
    <property type="term" value="F:chloride channel activity"/>
    <property type="evidence" value="ECO:0007669"/>
    <property type="project" value="UniProtKB-KW"/>
</dbReference>
<evidence type="ECO:0000256" key="5">
    <source>
        <dbReference type="ARBA" id="ARBA00034769"/>
    </source>
</evidence>
<dbReference type="InterPro" id="IPR000615">
    <property type="entry name" value="Bestrophin"/>
</dbReference>
<keyword evidence="6" id="KW-0869">Chloride channel</keyword>
<organism evidence="7 8">
    <name type="scientific">Penaeus vannamei</name>
    <name type="common">Whiteleg shrimp</name>
    <name type="synonym">Litopenaeus vannamei</name>
    <dbReference type="NCBI Taxonomy" id="6689"/>
    <lineage>
        <taxon>Eukaryota</taxon>
        <taxon>Metazoa</taxon>
        <taxon>Ecdysozoa</taxon>
        <taxon>Arthropoda</taxon>
        <taxon>Crustacea</taxon>
        <taxon>Multicrustacea</taxon>
        <taxon>Malacostraca</taxon>
        <taxon>Eumalacostraca</taxon>
        <taxon>Eucarida</taxon>
        <taxon>Decapoda</taxon>
        <taxon>Dendrobranchiata</taxon>
        <taxon>Penaeoidea</taxon>
        <taxon>Penaeidae</taxon>
        <taxon>Penaeus</taxon>
    </lineage>
</organism>
<comment type="similarity">
    <text evidence="5 6">Belongs to the anion channel-forming bestrophin (TC 1.A.46) family. Calcium-sensitive chloride channel subfamily.</text>
</comment>
<evidence type="ECO:0000256" key="4">
    <source>
        <dbReference type="ARBA" id="ARBA00023136"/>
    </source>
</evidence>
<accession>A0A423SUB9</accession>
<dbReference type="GO" id="GO:0034707">
    <property type="term" value="C:chloride channel complex"/>
    <property type="evidence" value="ECO:0007669"/>
    <property type="project" value="UniProtKB-KW"/>
</dbReference>
<comment type="subcellular location">
    <subcellularLocation>
        <location evidence="6">Cell membrane</location>
        <topology evidence="6">Multi-pass membrane protein</topology>
    </subcellularLocation>
    <subcellularLocation>
        <location evidence="1">Membrane</location>
    </subcellularLocation>
</comment>
<evidence type="ECO:0000256" key="3">
    <source>
        <dbReference type="ARBA" id="ARBA00022989"/>
    </source>
</evidence>
<keyword evidence="8" id="KW-1185">Reference proteome</keyword>
<keyword evidence="2 6" id="KW-0812">Transmembrane</keyword>
<dbReference type="PANTHER" id="PTHR10736:SF0">
    <property type="entry name" value="BESTROPHIN HOMOLOG"/>
    <property type="match status" value="1"/>
</dbReference>
<keyword evidence="6" id="KW-0406">Ion transport</keyword>